<dbReference type="EMBL" id="OV651814">
    <property type="protein sequence ID" value="CAH1106155.1"/>
    <property type="molecule type" value="Genomic_DNA"/>
</dbReference>
<keyword evidence="2" id="KW-1185">Reference proteome</keyword>
<gene>
    <name evidence="1" type="ORF">PSYICH_LOCUS6374</name>
</gene>
<organism evidence="1 2">
    <name type="scientific">Psylliodes chrysocephalus</name>
    <dbReference type="NCBI Taxonomy" id="3402493"/>
    <lineage>
        <taxon>Eukaryota</taxon>
        <taxon>Metazoa</taxon>
        <taxon>Ecdysozoa</taxon>
        <taxon>Arthropoda</taxon>
        <taxon>Hexapoda</taxon>
        <taxon>Insecta</taxon>
        <taxon>Pterygota</taxon>
        <taxon>Neoptera</taxon>
        <taxon>Endopterygota</taxon>
        <taxon>Coleoptera</taxon>
        <taxon>Polyphaga</taxon>
        <taxon>Cucujiformia</taxon>
        <taxon>Chrysomeloidea</taxon>
        <taxon>Chrysomelidae</taxon>
        <taxon>Galerucinae</taxon>
        <taxon>Alticini</taxon>
        <taxon>Psylliodes</taxon>
    </lineage>
</organism>
<evidence type="ECO:0000313" key="2">
    <source>
        <dbReference type="Proteomes" id="UP001153636"/>
    </source>
</evidence>
<evidence type="ECO:0000313" key="1">
    <source>
        <dbReference type="EMBL" id="CAH1106155.1"/>
    </source>
</evidence>
<accession>A0A9P0CU68</accession>
<protein>
    <submittedName>
        <fullName evidence="1">Uncharacterized protein</fullName>
    </submittedName>
</protein>
<sequence length="145" mass="16918">MSYEDEQRRLQKLYDLYCGDSDNENRTQLPENFEESEQEVSDVPIKFMFAKETLKLILEEELKIESNIKNLSDFEIVFKEKRLRVNYTLLMTMLDGSTINTLPSTNATQKCFICRASPKEINLESVTKKNVKVENFNFGLSSMHS</sequence>
<dbReference type="Proteomes" id="UP001153636">
    <property type="component" value="Chromosome 2"/>
</dbReference>
<name>A0A9P0CU68_9CUCU</name>
<proteinExistence type="predicted"/>
<dbReference type="AlphaFoldDB" id="A0A9P0CU68"/>
<dbReference type="OrthoDB" id="6757529at2759"/>
<reference evidence="1" key="1">
    <citation type="submission" date="2022-01" db="EMBL/GenBank/DDBJ databases">
        <authorList>
            <person name="King R."/>
        </authorList>
    </citation>
    <scope>NUCLEOTIDE SEQUENCE</scope>
</reference>